<proteinExistence type="predicted"/>
<gene>
    <name evidence="3" type="ORF">AcdelDRAFT_2958</name>
</gene>
<dbReference type="PATRIC" id="fig|573060.9.peg.2090"/>
<evidence type="ECO:0000313" key="3">
    <source>
        <dbReference type="EMBL" id="EER59468.1"/>
    </source>
</evidence>
<dbReference type="EMBL" id="ACQT01000123">
    <property type="protein sequence ID" value="EER59468.1"/>
    <property type="molecule type" value="Genomic_DNA"/>
</dbReference>
<evidence type="ECO:0000313" key="4">
    <source>
        <dbReference type="Proteomes" id="UP000003856"/>
    </source>
</evidence>
<keyword evidence="4" id="KW-1185">Reference proteome</keyword>
<reference evidence="3 4" key="1">
    <citation type="submission" date="2009-05" db="EMBL/GenBank/DDBJ databases">
        <title>The draft genome of Acidovorax delafieldii 2AN.</title>
        <authorList>
            <consortium name="US DOE Joint Genome Institute (JGI-PGF)"/>
            <person name="Lucas S."/>
            <person name="Copeland A."/>
            <person name="Lapidus A."/>
            <person name="Glavina del Rio T."/>
            <person name="Tice H."/>
            <person name="Bruce D."/>
            <person name="Goodwin L."/>
            <person name="Pitluck S."/>
            <person name="Larimer F."/>
            <person name="Land M.L."/>
            <person name="Hauser L."/>
            <person name="Shelobolina E.S."/>
            <person name="Picardal F."/>
            <person name="Roden E."/>
            <person name="Emerson D."/>
        </authorList>
    </citation>
    <scope>NUCLEOTIDE SEQUENCE [LARGE SCALE GENOMIC DNA]</scope>
    <source>
        <strain evidence="3 4">2AN</strain>
    </source>
</reference>
<sequence length="319" mass="33993">MCNGPQGQRGSQRTQPPSFAGESLPSVRGPRAAVAGDRTRSPGAAFVVTAQTSMRRLRALRGVVLLAAGHGLGAAVVLLKLPGGVHALWHRLVLQGMGLGMVMALLVFFVLAVLPVQHVGAAAGGLASMQQVGNSLGVADWRFFYATPVRQGYAAALCYPTLMALMVGCCTASWQGPNCDRKHLKKRRSDRVGSLGQARGRRPVWYGWHGHAGYRAAACGAQHTASVLCLGDATATWVTRDSRTFRGFVPFHFPLWLGHRGPCARLGAATPMLLQARAFTAHLPGISPRLGARPGRGRDRSKHSCHPENSIELASCASW</sequence>
<dbReference type="InterPro" id="IPR036259">
    <property type="entry name" value="MFS_trans_sf"/>
</dbReference>
<evidence type="ECO:0000256" key="1">
    <source>
        <dbReference type="SAM" id="MobiDB-lite"/>
    </source>
</evidence>
<feature type="compositionally biased region" description="Polar residues" evidence="1">
    <location>
        <begin position="1"/>
        <end position="17"/>
    </location>
</feature>
<accession>C5T7S8</accession>
<keyword evidence="2" id="KW-1133">Transmembrane helix</keyword>
<name>C5T7S8_ACIDE</name>
<feature type="transmembrane region" description="Helical" evidence="2">
    <location>
        <begin position="152"/>
        <end position="174"/>
    </location>
</feature>
<feature type="transmembrane region" description="Helical" evidence="2">
    <location>
        <begin position="93"/>
        <end position="114"/>
    </location>
</feature>
<protein>
    <submittedName>
        <fullName evidence="3">Uncharacterized protein</fullName>
    </submittedName>
</protein>
<evidence type="ECO:0000256" key="2">
    <source>
        <dbReference type="SAM" id="Phobius"/>
    </source>
</evidence>
<dbReference type="Proteomes" id="UP000003856">
    <property type="component" value="Unassembled WGS sequence"/>
</dbReference>
<comment type="caution">
    <text evidence="3">The sequence shown here is derived from an EMBL/GenBank/DDBJ whole genome shotgun (WGS) entry which is preliminary data.</text>
</comment>
<keyword evidence="2" id="KW-0812">Transmembrane</keyword>
<organism evidence="3 4">
    <name type="scientific">Acidovorax delafieldii 2AN</name>
    <dbReference type="NCBI Taxonomy" id="573060"/>
    <lineage>
        <taxon>Bacteria</taxon>
        <taxon>Pseudomonadati</taxon>
        <taxon>Pseudomonadota</taxon>
        <taxon>Betaproteobacteria</taxon>
        <taxon>Burkholderiales</taxon>
        <taxon>Comamonadaceae</taxon>
        <taxon>Acidovorax</taxon>
    </lineage>
</organism>
<feature type="transmembrane region" description="Helical" evidence="2">
    <location>
        <begin position="63"/>
        <end position="81"/>
    </location>
</feature>
<keyword evidence="2" id="KW-0472">Membrane</keyword>
<dbReference type="SUPFAM" id="SSF103473">
    <property type="entry name" value="MFS general substrate transporter"/>
    <property type="match status" value="1"/>
</dbReference>
<feature type="region of interest" description="Disordered" evidence="1">
    <location>
        <begin position="1"/>
        <end position="38"/>
    </location>
</feature>
<dbReference type="AlphaFoldDB" id="C5T7S8"/>